<dbReference type="Proteomes" id="UP000284202">
    <property type="component" value="Unassembled WGS sequence"/>
</dbReference>
<feature type="region of interest" description="Disordered" evidence="1">
    <location>
        <begin position="46"/>
        <end position="71"/>
    </location>
</feature>
<evidence type="ECO:0000313" key="2">
    <source>
        <dbReference type="EMBL" id="RJE82070.1"/>
    </source>
</evidence>
<accession>A0A418SM74</accession>
<protein>
    <submittedName>
        <fullName evidence="2">Uncharacterized protein</fullName>
    </submittedName>
</protein>
<evidence type="ECO:0000313" key="3">
    <source>
        <dbReference type="Proteomes" id="UP000284202"/>
    </source>
</evidence>
<dbReference type="EMBL" id="QZCG01000020">
    <property type="protein sequence ID" value="RJE82070.1"/>
    <property type="molecule type" value="Genomic_DNA"/>
</dbReference>
<sequence>MILNLFHAMRRRCLFTDPGVKYGIGVTRKVSMPAIPPCFRVTARDGRYRQGRDSGQPRLRGRHHAEWPLLS</sequence>
<gene>
    <name evidence="2" type="ORF">D3P04_21660</name>
</gene>
<proteinExistence type="predicted"/>
<comment type="caution">
    <text evidence="2">The sequence shown here is derived from an EMBL/GenBank/DDBJ whole genome shotgun (WGS) entry which is preliminary data.</text>
</comment>
<reference evidence="3" key="1">
    <citation type="submission" date="2018-09" db="EMBL/GenBank/DDBJ databases">
        <title>Acidovorax cavernicola nov. sp. isolated from Gruta de las Maravillas (Aracena, Spain).</title>
        <authorList>
            <person name="Jurado V."/>
            <person name="Gutierrez-Patricio S."/>
            <person name="Gonzalez-Pimentel J.L."/>
            <person name="Miller A.Z."/>
            <person name="Laiz L."/>
            <person name="Saiz-Jimenez C."/>
        </authorList>
    </citation>
    <scope>NUCLEOTIDE SEQUENCE [LARGE SCALE GENOMIC DNA]</scope>
    <source>
        <strain evidence="3">1011MAR3C25</strain>
    </source>
</reference>
<dbReference type="AlphaFoldDB" id="A0A418SM74"/>
<name>A0A418SM74_9RHOB</name>
<organism evidence="2 3">
    <name type="scientific">Paracoccus onubensis</name>
    <dbReference type="NCBI Taxonomy" id="1675788"/>
    <lineage>
        <taxon>Bacteria</taxon>
        <taxon>Pseudomonadati</taxon>
        <taxon>Pseudomonadota</taxon>
        <taxon>Alphaproteobacteria</taxon>
        <taxon>Rhodobacterales</taxon>
        <taxon>Paracoccaceae</taxon>
        <taxon>Paracoccus</taxon>
    </lineage>
</organism>
<keyword evidence="3" id="KW-1185">Reference proteome</keyword>
<evidence type="ECO:0000256" key="1">
    <source>
        <dbReference type="SAM" id="MobiDB-lite"/>
    </source>
</evidence>